<keyword evidence="2" id="KW-0732">Signal</keyword>
<dbReference type="InterPro" id="IPR010618">
    <property type="entry name" value="RPF"/>
</dbReference>
<dbReference type="AlphaFoldDB" id="A0A1G8A342"/>
<proteinExistence type="inferred from homology"/>
<dbReference type="PANTHER" id="PTHR39160">
    <property type="entry name" value="CELL WALL-BINDING PROTEIN YOCH"/>
    <property type="match status" value="1"/>
</dbReference>
<dbReference type="Pfam" id="PF07501">
    <property type="entry name" value="G5"/>
    <property type="match status" value="1"/>
</dbReference>
<feature type="region of interest" description="Disordered" evidence="4">
    <location>
        <begin position="208"/>
        <end position="233"/>
    </location>
</feature>
<evidence type="ECO:0000256" key="1">
    <source>
        <dbReference type="ARBA" id="ARBA00010830"/>
    </source>
</evidence>
<dbReference type="Proteomes" id="UP000183263">
    <property type="component" value="Unassembled WGS sequence"/>
</dbReference>
<dbReference type="InterPro" id="IPR051933">
    <property type="entry name" value="Resuscitation_pf_RpfB"/>
</dbReference>
<dbReference type="SUPFAM" id="SSF53955">
    <property type="entry name" value="Lysozyme-like"/>
    <property type="match status" value="1"/>
</dbReference>
<dbReference type="Pfam" id="PF06737">
    <property type="entry name" value="Transglycosylas"/>
    <property type="match status" value="1"/>
</dbReference>
<dbReference type="EMBL" id="FNDN01000001">
    <property type="protein sequence ID" value="SDH15372.1"/>
    <property type="molecule type" value="Genomic_DNA"/>
</dbReference>
<dbReference type="Gene3D" id="2.20.230.10">
    <property type="entry name" value="Resuscitation-promoting factor rpfb"/>
    <property type="match status" value="1"/>
</dbReference>
<dbReference type="Gene3D" id="1.10.530.10">
    <property type="match status" value="1"/>
</dbReference>
<dbReference type="RefSeq" id="WP_072738086.1">
    <property type="nucleotide sequence ID" value="NZ_CP048813.1"/>
</dbReference>
<feature type="transmembrane region" description="Helical" evidence="5">
    <location>
        <begin position="12"/>
        <end position="35"/>
    </location>
</feature>
<dbReference type="GO" id="GO:0016787">
    <property type="term" value="F:hydrolase activity"/>
    <property type="evidence" value="ECO:0007669"/>
    <property type="project" value="UniProtKB-KW"/>
</dbReference>
<dbReference type="SMART" id="SM01208">
    <property type="entry name" value="G5"/>
    <property type="match status" value="1"/>
</dbReference>
<evidence type="ECO:0000313" key="7">
    <source>
        <dbReference type="Proteomes" id="UP000183263"/>
    </source>
</evidence>
<evidence type="ECO:0000256" key="2">
    <source>
        <dbReference type="ARBA" id="ARBA00022729"/>
    </source>
</evidence>
<dbReference type="InterPro" id="IPR023346">
    <property type="entry name" value="Lysozyme-like_dom_sf"/>
</dbReference>
<dbReference type="CDD" id="cd13925">
    <property type="entry name" value="RPF"/>
    <property type="match status" value="1"/>
</dbReference>
<keyword evidence="3" id="KW-0378">Hydrolase</keyword>
<reference evidence="6 7" key="1">
    <citation type="submission" date="2016-10" db="EMBL/GenBank/DDBJ databases">
        <authorList>
            <person name="de Groot N.N."/>
        </authorList>
    </citation>
    <scope>NUCLEOTIDE SEQUENCE [LARGE SCALE GENOMIC DNA]</scope>
    <source>
        <strain evidence="6 7">DSM 44892</strain>
    </source>
</reference>
<keyword evidence="5" id="KW-0472">Membrane</keyword>
<dbReference type="Pfam" id="PF03990">
    <property type="entry name" value="DUF348"/>
    <property type="match status" value="3"/>
</dbReference>
<dbReference type="PANTHER" id="PTHR39160:SF4">
    <property type="entry name" value="RESUSCITATION-PROMOTING FACTOR RPFB"/>
    <property type="match status" value="1"/>
</dbReference>
<dbReference type="InterPro" id="IPR007137">
    <property type="entry name" value="DUF348"/>
</dbReference>
<keyword evidence="7" id="KW-1185">Reference proteome</keyword>
<dbReference type="OrthoDB" id="1404170at2"/>
<organism evidence="6 7">
    <name type="scientific">Rhodococcus triatomae</name>
    <dbReference type="NCBI Taxonomy" id="300028"/>
    <lineage>
        <taxon>Bacteria</taxon>
        <taxon>Bacillati</taxon>
        <taxon>Actinomycetota</taxon>
        <taxon>Actinomycetes</taxon>
        <taxon>Mycobacteriales</taxon>
        <taxon>Nocardiaceae</taxon>
        <taxon>Rhodococcus</taxon>
    </lineage>
</organism>
<keyword evidence="5" id="KW-0812">Transmembrane</keyword>
<evidence type="ECO:0000256" key="4">
    <source>
        <dbReference type="SAM" id="MobiDB-lite"/>
    </source>
</evidence>
<evidence type="ECO:0000256" key="3">
    <source>
        <dbReference type="ARBA" id="ARBA00022801"/>
    </source>
</evidence>
<name>A0A1G8A342_9NOCA</name>
<evidence type="ECO:0000256" key="5">
    <source>
        <dbReference type="SAM" id="Phobius"/>
    </source>
</evidence>
<protein>
    <submittedName>
        <fullName evidence="6">Uncharacterized conserved protein YabE, contains G5 and tandem DUF348 domains</fullName>
    </submittedName>
</protein>
<gene>
    <name evidence="6" type="ORF">SAMN05444695_101307</name>
</gene>
<keyword evidence="5" id="KW-1133">Transmembrane helix</keyword>
<accession>A0A1G8A342</accession>
<evidence type="ECO:0000313" key="6">
    <source>
        <dbReference type="EMBL" id="SDH15372.1"/>
    </source>
</evidence>
<comment type="similarity">
    <text evidence="1">Belongs to the transglycosylase family. Rpf subfamily.</text>
</comment>
<dbReference type="PROSITE" id="PS51109">
    <property type="entry name" value="G5"/>
    <property type="match status" value="1"/>
</dbReference>
<dbReference type="InterPro" id="IPR011098">
    <property type="entry name" value="G5_dom"/>
</dbReference>
<sequence length="375" mass="39673">MSPLAKINSTKSPLLIVVVAALLATLIVGGLFAVVRHKTVTVDVDGQAVSLGTMATDVRGVLDSAGYEIGERDVVAPEAEASVSDGDTVVLRRAREVELTIDGRPQKVWTTALTVDEAMKQFEIADDVYVSASRSHRLPLEGTSLDVHSPKSIRIADGGAPPAEVRVAAPTVGEFLAAHGAPLEQADSVVPPAHTPLAEGLEVHVTRDRTENRTENQPIAPPEHRVEDPNLDQGTTVVENPGAPGERTVELAVKSVNGVEAERQELNATVLREPAPAVLRVGTKEKPAAPASSRGSTWDALAQCEATGNWSINTGNGFYGGLQFTQQTWAGFGGTQYAPRADLATREQQIAVAEKVQATQGWGAWPSCTSKLGLR</sequence>